<sequence length="78" mass="7718">MSDQQNLSTGVATPQDDHATGTKTLAAVPSLLPQDDHATGTKGLAATSPVVPPDDHATGGHSGGPAVAADDHAQTEPI</sequence>
<evidence type="ECO:0000313" key="2">
    <source>
        <dbReference type="EMBL" id="MFC5721746.1"/>
    </source>
</evidence>
<evidence type="ECO:0000256" key="1">
    <source>
        <dbReference type="SAM" id="MobiDB-lite"/>
    </source>
</evidence>
<organism evidence="2 3">
    <name type="scientific">Streptomyces gamaensis</name>
    <dbReference type="NCBI Taxonomy" id="1763542"/>
    <lineage>
        <taxon>Bacteria</taxon>
        <taxon>Bacillati</taxon>
        <taxon>Actinomycetota</taxon>
        <taxon>Actinomycetes</taxon>
        <taxon>Kitasatosporales</taxon>
        <taxon>Streptomycetaceae</taxon>
        <taxon>Streptomyces</taxon>
    </lineage>
</organism>
<dbReference type="EMBL" id="JBHSPB010000009">
    <property type="protein sequence ID" value="MFC5721746.1"/>
    <property type="molecule type" value="Genomic_DNA"/>
</dbReference>
<accession>A0ABW0YYS2</accession>
<feature type="region of interest" description="Disordered" evidence="1">
    <location>
        <begin position="1"/>
        <end position="78"/>
    </location>
</feature>
<keyword evidence="3" id="KW-1185">Reference proteome</keyword>
<evidence type="ECO:0008006" key="4">
    <source>
        <dbReference type="Google" id="ProtNLM"/>
    </source>
</evidence>
<protein>
    <recommendedName>
        <fullName evidence="4">Sigma-like protein</fullName>
    </recommendedName>
</protein>
<comment type="caution">
    <text evidence="2">The sequence shown here is derived from an EMBL/GenBank/DDBJ whole genome shotgun (WGS) entry which is preliminary data.</text>
</comment>
<feature type="compositionally biased region" description="Polar residues" evidence="1">
    <location>
        <begin position="1"/>
        <end position="12"/>
    </location>
</feature>
<name>A0ABW0YYS2_9ACTN</name>
<reference evidence="3" key="1">
    <citation type="journal article" date="2019" name="Int. J. Syst. Evol. Microbiol.">
        <title>The Global Catalogue of Microorganisms (GCM) 10K type strain sequencing project: providing services to taxonomists for standard genome sequencing and annotation.</title>
        <authorList>
            <consortium name="The Broad Institute Genomics Platform"/>
            <consortium name="The Broad Institute Genome Sequencing Center for Infectious Disease"/>
            <person name="Wu L."/>
            <person name="Ma J."/>
        </authorList>
    </citation>
    <scope>NUCLEOTIDE SEQUENCE [LARGE SCALE GENOMIC DNA]</scope>
    <source>
        <strain evidence="3">CGMCC 4.7304</strain>
    </source>
</reference>
<proteinExistence type="predicted"/>
<dbReference type="RefSeq" id="WP_390317092.1">
    <property type="nucleotide sequence ID" value="NZ_JBHSPB010000009.1"/>
</dbReference>
<evidence type="ECO:0000313" key="3">
    <source>
        <dbReference type="Proteomes" id="UP001596083"/>
    </source>
</evidence>
<gene>
    <name evidence="2" type="ORF">ACFP1Z_16360</name>
</gene>
<dbReference type="Proteomes" id="UP001596083">
    <property type="component" value="Unassembled WGS sequence"/>
</dbReference>
<feature type="compositionally biased region" description="Basic and acidic residues" evidence="1">
    <location>
        <begin position="69"/>
        <end position="78"/>
    </location>
</feature>